<gene>
    <name evidence="2" type="ORF">CMsap09_04525</name>
</gene>
<name>A0A251XSF0_9MICO</name>
<evidence type="ECO:0000256" key="1">
    <source>
        <dbReference type="SAM" id="Phobius"/>
    </source>
</evidence>
<sequence length="223" mass="23642">MHHDGDPAPPPLLLPSDGVSTLIRPRRALLRQVGLATLALVVPLGAALLVLAIPTGNAAAVILGVAVVVLLGSLLAVLYVTSYVRITLATGDVESRFLGRRTRVARTAVHGLLVVHVYQGLTLDTQPRLFVTDVDGRLLLRLSGHVYDLLTMRSMAAGIDIPLIEQAKVLTMAELRGSRRGILPWYERSRISLAAVLVLLGIGAIGAVVGIMALTGVPLSIRL</sequence>
<comment type="caution">
    <text evidence="2">The sequence shown here is derived from an EMBL/GenBank/DDBJ whole genome shotgun (WGS) entry which is preliminary data.</text>
</comment>
<keyword evidence="1" id="KW-0812">Transmembrane</keyword>
<feature type="transmembrane region" description="Helical" evidence="1">
    <location>
        <begin position="59"/>
        <end position="80"/>
    </location>
</feature>
<dbReference type="EMBL" id="MDHJ01000001">
    <property type="protein sequence ID" value="OUE08193.1"/>
    <property type="molecule type" value="Genomic_DNA"/>
</dbReference>
<dbReference type="AlphaFoldDB" id="A0A251XSF0"/>
<proteinExistence type="predicted"/>
<feature type="transmembrane region" description="Helical" evidence="1">
    <location>
        <begin position="33"/>
        <end position="53"/>
    </location>
</feature>
<reference evidence="2 3" key="1">
    <citation type="submission" date="2016-08" db="EMBL/GenBank/DDBJ databases">
        <title>Genome sequence of Clavibacter michiganensis spp. strain CASJ009.</title>
        <authorList>
            <person name="Thapa S.P."/>
            <person name="Coaker G."/>
        </authorList>
    </citation>
    <scope>NUCLEOTIDE SEQUENCE [LARGE SCALE GENOMIC DNA]</scope>
    <source>
        <strain evidence="2">CASJ009</strain>
    </source>
</reference>
<feature type="transmembrane region" description="Helical" evidence="1">
    <location>
        <begin position="193"/>
        <end position="217"/>
    </location>
</feature>
<protein>
    <submittedName>
        <fullName evidence="2">Uncharacterized protein</fullName>
    </submittedName>
</protein>
<dbReference type="Proteomes" id="UP000195106">
    <property type="component" value="Unassembled WGS sequence"/>
</dbReference>
<keyword evidence="1" id="KW-0472">Membrane</keyword>
<accession>A0A251XSF0</accession>
<keyword evidence="1" id="KW-1133">Transmembrane helix</keyword>
<evidence type="ECO:0000313" key="2">
    <source>
        <dbReference type="EMBL" id="OUE08193.1"/>
    </source>
</evidence>
<organism evidence="2 3">
    <name type="scientific">Clavibacter michiganensis</name>
    <dbReference type="NCBI Taxonomy" id="28447"/>
    <lineage>
        <taxon>Bacteria</taxon>
        <taxon>Bacillati</taxon>
        <taxon>Actinomycetota</taxon>
        <taxon>Actinomycetes</taxon>
        <taxon>Micrococcales</taxon>
        <taxon>Microbacteriaceae</taxon>
        <taxon>Clavibacter</taxon>
    </lineage>
</organism>
<evidence type="ECO:0000313" key="3">
    <source>
        <dbReference type="Proteomes" id="UP000195106"/>
    </source>
</evidence>